<protein>
    <submittedName>
        <fullName evidence="1">Uncharacterized protein</fullName>
    </submittedName>
</protein>
<accession>A0ACC0L133</accession>
<reference evidence="1 2" key="1">
    <citation type="journal article" date="2022" name="Genome Biol. Evol.">
        <title>The Spruce Budworm Genome: Reconstructing the Evolutionary History of Antifreeze Proteins.</title>
        <authorList>
            <person name="Beliveau C."/>
            <person name="Gagne P."/>
            <person name="Picq S."/>
            <person name="Vernygora O."/>
            <person name="Keeling C.I."/>
            <person name="Pinkney K."/>
            <person name="Doucet D."/>
            <person name="Wen F."/>
            <person name="Johnston J.S."/>
            <person name="Maaroufi H."/>
            <person name="Boyle B."/>
            <person name="Laroche J."/>
            <person name="Dewar K."/>
            <person name="Juretic N."/>
            <person name="Blackburn G."/>
            <person name="Nisole A."/>
            <person name="Brunet B."/>
            <person name="Brandao M."/>
            <person name="Lumley L."/>
            <person name="Duan J."/>
            <person name="Quan G."/>
            <person name="Lucarotti C.J."/>
            <person name="Roe A.D."/>
            <person name="Sperling F.A.H."/>
            <person name="Levesque R.C."/>
            <person name="Cusson M."/>
        </authorList>
    </citation>
    <scope>NUCLEOTIDE SEQUENCE [LARGE SCALE GENOMIC DNA]</scope>
    <source>
        <strain evidence="1">Glfc:IPQL:Cfum</strain>
    </source>
</reference>
<keyword evidence="2" id="KW-1185">Reference proteome</keyword>
<dbReference type="EMBL" id="CM046109">
    <property type="protein sequence ID" value="KAI8442423.1"/>
    <property type="molecule type" value="Genomic_DNA"/>
</dbReference>
<sequence length="171" mass="19048">MSKYITYSFVPVLLFLVLSLAESASTKEAETPKDDAKTKSEDTSPPADQDDMNNVDIMRAMMDCNETFRIEMSYLLALNESGSFPDETDRTPKCYIRCVLEMVEIASADGQFDAARAEPALSSIRGVRVLSDVAETAAACAADRNESCKCERSYQFIKCLMEMEIKMTEKS</sequence>
<evidence type="ECO:0000313" key="2">
    <source>
        <dbReference type="Proteomes" id="UP001064048"/>
    </source>
</evidence>
<dbReference type="Proteomes" id="UP001064048">
    <property type="component" value="Chromosome 9"/>
</dbReference>
<organism evidence="1 2">
    <name type="scientific">Choristoneura fumiferana</name>
    <name type="common">Spruce budworm moth</name>
    <name type="synonym">Archips fumiferana</name>
    <dbReference type="NCBI Taxonomy" id="7141"/>
    <lineage>
        <taxon>Eukaryota</taxon>
        <taxon>Metazoa</taxon>
        <taxon>Ecdysozoa</taxon>
        <taxon>Arthropoda</taxon>
        <taxon>Hexapoda</taxon>
        <taxon>Insecta</taxon>
        <taxon>Pterygota</taxon>
        <taxon>Neoptera</taxon>
        <taxon>Endopterygota</taxon>
        <taxon>Lepidoptera</taxon>
        <taxon>Glossata</taxon>
        <taxon>Ditrysia</taxon>
        <taxon>Tortricoidea</taxon>
        <taxon>Tortricidae</taxon>
        <taxon>Tortricinae</taxon>
        <taxon>Choristoneura</taxon>
    </lineage>
</organism>
<comment type="caution">
    <text evidence="1">The sequence shown here is derived from an EMBL/GenBank/DDBJ whole genome shotgun (WGS) entry which is preliminary data.</text>
</comment>
<gene>
    <name evidence="1" type="ORF">MSG28_005937</name>
</gene>
<evidence type="ECO:0000313" key="1">
    <source>
        <dbReference type="EMBL" id="KAI8442423.1"/>
    </source>
</evidence>
<proteinExistence type="predicted"/>
<name>A0ACC0L133_CHOFU</name>